<reference evidence="1 2" key="1">
    <citation type="submission" date="2008-03" db="EMBL/GenBank/DDBJ databases">
        <title>Complete sequence of plasmid2 of Beijerinckia indica subsp. indica ATCC 9039.</title>
        <authorList>
            <consortium name="US DOE Joint Genome Institute"/>
            <person name="Copeland A."/>
            <person name="Lucas S."/>
            <person name="Lapidus A."/>
            <person name="Glavina del Rio T."/>
            <person name="Dalin E."/>
            <person name="Tice H."/>
            <person name="Bruce D."/>
            <person name="Goodwin L."/>
            <person name="Pitluck S."/>
            <person name="LaButti K."/>
            <person name="Schmutz J."/>
            <person name="Larimer F."/>
            <person name="Land M."/>
            <person name="Hauser L."/>
            <person name="Kyrpides N."/>
            <person name="Ivanova N."/>
            <person name="Dunfield P.F."/>
            <person name="Dedysh S.N."/>
            <person name="Liesack W."/>
            <person name="Saw J.H."/>
            <person name="Alam M."/>
            <person name="Chen Y."/>
            <person name="Murrell J.C."/>
            <person name="Richardson P."/>
        </authorList>
    </citation>
    <scope>NUCLEOTIDE SEQUENCE [LARGE SCALE GENOMIC DNA]</scope>
    <source>
        <strain evidence="2">ATCC 9039 / DSM 1715 / NCIMB 8712</strain>
        <plasmid evidence="1 2">pBIND02</plasmid>
    </source>
</reference>
<accession>B2ILM8</accession>
<gene>
    <name evidence="1" type="ordered locus">Bind_3901</name>
</gene>
<dbReference type="HOGENOM" id="CLU_2803800_0_0_5"/>
<dbReference type="Proteomes" id="UP000001695">
    <property type="component" value="Plasmid pBIND02"/>
</dbReference>
<sequence>MLGPTLCGQVLSRVKTYVLYTLTNCAALWAAQSWLVYARRPCVLIVSCACRKARAKPLRFLAIFQDG</sequence>
<evidence type="ECO:0000313" key="2">
    <source>
        <dbReference type="Proteomes" id="UP000001695"/>
    </source>
</evidence>
<protein>
    <submittedName>
        <fullName evidence="1">Uncharacterized protein</fullName>
    </submittedName>
</protein>
<keyword evidence="1" id="KW-0614">Plasmid</keyword>
<dbReference type="KEGG" id="bid:Bind_3901"/>
<organism evidence="1 2">
    <name type="scientific">Beijerinckia indica subsp. indica (strain ATCC 9039 / DSM 1715 / NCIMB 8712)</name>
    <dbReference type="NCBI Taxonomy" id="395963"/>
    <lineage>
        <taxon>Bacteria</taxon>
        <taxon>Pseudomonadati</taxon>
        <taxon>Pseudomonadota</taxon>
        <taxon>Alphaproteobacteria</taxon>
        <taxon>Hyphomicrobiales</taxon>
        <taxon>Beijerinckiaceae</taxon>
        <taxon>Beijerinckia</taxon>
    </lineage>
</organism>
<evidence type="ECO:0000313" key="1">
    <source>
        <dbReference type="EMBL" id="ACB97428.1"/>
    </source>
</evidence>
<geneLocation type="plasmid" evidence="1 2">
    <name>pBIND02</name>
</geneLocation>
<dbReference type="EMBL" id="CP001018">
    <property type="protein sequence ID" value="ACB97428.1"/>
    <property type="molecule type" value="Genomic_DNA"/>
</dbReference>
<name>B2ILM8_BEII9</name>
<proteinExistence type="predicted"/>
<keyword evidence="2" id="KW-1185">Reference proteome</keyword>
<dbReference type="AlphaFoldDB" id="B2ILM8"/>